<dbReference type="Proteomes" id="UP000198727">
    <property type="component" value="Unassembled WGS sequence"/>
</dbReference>
<accession>A0A1I5ZGJ6</accession>
<dbReference type="AlphaFoldDB" id="A0A1I5ZGJ6"/>
<evidence type="ECO:0000313" key="3">
    <source>
        <dbReference type="Proteomes" id="UP000198727"/>
    </source>
</evidence>
<proteinExistence type="predicted"/>
<dbReference type="EMBL" id="FOWW01000009">
    <property type="protein sequence ID" value="SFQ55493.1"/>
    <property type="molecule type" value="Genomic_DNA"/>
</dbReference>
<protein>
    <submittedName>
        <fullName evidence="2">Uncharacterized protein</fullName>
    </submittedName>
</protein>
<feature type="region of interest" description="Disordered" evidence="1">
    <location>
        <begin position="1"/>
        <end position="54"/>
    </location>
</feature>
<sequence length="54" mass="5706">MARENTGEKLTLDRDVEVEATGEESRKTAGTRTTAPTGPTPIGGWEPNTPPPNA</sequence>
<feature type="compositionally biased region" description="Low complexity" evidence="1">
    <location>
        <begin position="28"/>
        <end position="44"/>
    </location>
</feature>
<keyword evidence="3" id="KW-1185">Reference proteome</keyword>
<feature type="compositionally biased region" description="Basic and acidic residues" evidence="1">
    <location>
        <begin position="1"/>
        <end position="27"/>
    </location>
</feature>
<evidence type="ECO:0000313" key="2">
    <source>
        <dbReference type="EMBL" id="SFQ55493.1"/>
    </source>
</evidence>
<reference evidence="3" key="1">
    <citation type="submission" date="2016-10" db="EMBL/GenBank/DDBJ databases">
        <authorList>
            <person name="Varghese N."/>
            <person name="Submissions S."/>
        </authorList>
    </citation>
    <scope>NUCLEOTIDE SEQUENCE [LARGE SCALE GENOMIC DNA]</scope>
    <source>
        <strain evidence="3">CGMCC 4.5579</strain>
    </source>
</reference>
<organism evidence="2 3">
    <name type="scientific">Amycolatopsis arida</name>
    <dbReference type="NCBI Taxonomy" id="587909"/>
    <lineage>
        <taxon>Bacteria</taxon>
        <taxon>Bacillati</taxon>
        <taxon>Actinomycetota</taxon>
        <taxon>Actinomycetes</taxon>
        <taxon>Pseudonocardiales</taxon>
        <taxon>Pseudonocardiaceae</taxon>
        <taxon>Amycolatopsis</taxon>
    </lineage>
</organism>
<name>A0A1I5ZGJ6_9PSEU</name>
<evidence type="ECO:0000256" key="1">
    <source>
        <dbReference type="SAM" id="MobiDB-lite"/>
    </source>
</evidence>
<gene>
    <name evidence="2" type="ORF">SAMN05421810_109177</name>
</gene>